<evidence type="ECO:0000313" key="6">
    <source>
        <dbReference type="EMBL" id="MFB9907788.1"/>
    </source>
</evidence>
<organism evidence="6 7">
    <name type="scientific">Allokutzneria oryzae</name>
    <dbReference type="NCBI Taxonomy" id="1378989"/>
    <lineage>
        <taxon>Bacteria</taxon>
        <taxon>Bacillati</taxon>
        <taxon>Actinomycetota</taxon>
        <taxon>Actinomycetes</taxon>
        <taxon>Pseudonocardiales</taxon>
        <taxon>Pseudonocardiaceae</taxon>
        <taxon>Allokutzneria</taxon>
    </lineage>
</organism>
<evidence type="ECO:0000256" key="4">
    <source>
        <dbReference type="SAM" id="Coils"/>
    </source>
</evidence>
<accession>A0ABV6A3U4</accession>
<name>A0ABV6A3U4_9PSEU</name>
<protein>
    <submittedName>
        <fullName evidence="6">V-type ATP synthase subunit D</fullName>
    </submittedName>
</protein>
<keyword evidence="4" id="KW-0175">Coiled coil</keyword>
<keyword evidence="2" id="KW-0813">Transport</keyword>
<proteinExistence type="inferred from homology"/>
<dbReference type="InterPro" id="IPR002699">
    <property type="entry name" value="V_ATPase_D"/>
</dbReference>
<gene>
    <name evidence="6" type="ORF">ACFFQA_27955</name>
</gene>
<evidence type="ECO:0000256" key="3">
    <source>
        <dbReference type="ARBA" id="ARBA00023065"/>
    </source>
</evidence>
<feature type="coiled-coil region" evidence="4">
    <location>
        <begin position="20"/>
        <end position="47"/>
    </location>
</feature>
<keyword evidence="3" id="KW-0406">Ion transport</keyword>
<comment type="similarity">
    <text evidence="1">Belongs to the V-ATPase D subunit family.</text>
</comment>
<evidence type="ECO:0000256" key="5">
    <source>
        <dbReference type="SAM" id="MobiDB-lite"/>
    </source>
</evidence>
<dbReference type="Pfam" id="PF01813">
    <property type="entry name" value="ATP-synt_D"/>
    <property type="match status" value="1"/>
</dbReference>
<dbReference type="Gene3D" id="1.10.287.3240">
    <property type="match status" value="1"/>
</dbReference>
<reference evidence="6 7" key="1">
    <citation type="submission" date="2024-09" db="EMBL/GenBank/DDBJ databases">
        <authorList>
            <person name="Sun Q."/>
            <person name="Mori K."/>
        </authorList>
    </citation>
    <scope>NUCLEOTIDE SEQUENCE [LARGE SCALE GENOMIC DNA]</scope>
    <source>
        <strain evidence="6 7">TBRC 7907</strain>
    </source>
</reference>
<evidence type="ECO:0000256" key="2">
    <source>
        <dbReference type="ARBA" id="ARBA00022448"/>
    </source>
</evidence>
<feature type="region of interest" description="Disordered" evidence="5">
    <location>
        <begin position="196"/>
        <end position="230"/>
    </location>
</feature>
<comment type="caution">
    <text evidence="6">The sequence shown here is derived from an EMBL/GenBank/DDBJ whole genome shotgun (WGS) entry which is preliminary data.</text>
</comment>
<dbReference type="RefSeq" id="WP_377858590.1">
    <property type="nucleotide sequence ID" value="NZ_JBHLZU010000024.1"/>
</dbReference>
<dbReference type="Proteomes" id="UP001589693">
    <property type="component" value="Unassembled WGS sequence"/>
</dbReference>
<sequence length="230" mass="25569">MKGLRVPPGRSGRQWLRDRLDAAQRGADVLERKLRALTARQADLAERAGVTGAAWEARAREARTWLLREALAGGQREMRLAEPAATARVDVTWTTVIGVRLPEDAAVTTPSDLDPISLPGSVAVVRTAQAFRRALDAGARHAAAAAAERILDHEIMVTRQRIRSLRHRWIPRLLAAQALVEFELEERERDEGIRHRWAARDETSPPSVAWRHHTGKASTENMRGGGGYHE</sequence>
<dbReference type="EMBL" id="JBHLZU010000024">
    <property type="protein sequence ID" value="MFB9907788.1"/>
    <property type="molecule type" value="Genomic_DNA"/>
</dbReference>
<evidence type="ECO:0000256" key="1">
    <source>
        <dbReference type="ARBA" id="ARBA00005850"/>
    </source>
</evidence>
<evidence type="ECO:0000313" key="7">
    <source>
        <dbReference type="Proteomes" id="UP001589693"/>
    </source>
</evidence>
<dbReference type="PANTHER" id="PTHR11671">
    <property type="entry name" value="V-TYPE ATP SYNTHASE SUBUNIT D"/>
    <property type="match status" value="1"/>
</dbReference>
<keyword evidence="7" id="KW-1185">Reference proteome</keyword>